<reference evidence="1" key="1">
    <citation type="submission" date="2021-08" db="EMBL/GenBank/DDBJ databases">
        <title>The first chromosome-level gecko genome reveals the dynamic sex chromosomes of Neotropical dwarf geckos (Sphaerodactylidae: Sphaerodactylus).</title>
        <authorList>
            <person name="Pinto B.J."/>
            <person name="Keating S.E."/>
            <person name="Gamble T."/>
        </authorList>
    </citation>
    <scope>NUCLEOTIDE SEQUENCE</scope>
    <source>
        <strain evidence="1">TG3544</strain>
    </source>
</reference>
<comment type="caution">
    <text evidence="1">The sequence shown here is derived from an EMBL/GenBank/DDBJ whole genome shotgun (WGS) entry which is preliminary data.</text>
</comment>
<sequence>MAEPRRVPFISLSPVRRREGETPVFEREPGGIREVEQPLVREALKLPEQQHHDSCRTEPPPLQPFETCPRTEPQLLPLLPREIGRPEPKPLLQPQREPPRPEPPPPPPPHQQLPHESNRQESPPPPPPPPPRQTVRLELVLKDPTEESCVEFSYPELLLCGEPRVVLISVKLK</sequence>
<protein>
    <submittedName>
        <fullName evidence="1">Uncharacterized protein</fullName>
    </submittedName>
</protein>
<gene>
    <name evidence="1" type="ORF">K3G42_015927</name>
</gene>
<evidence type="ECO:0000313" key="1">
    <source>
        <dbReference type="EMBL" id="KAH8007005.1"/>
    </source>
</evidence>
<keyword evidence="2" id="KW-1185">Reference proteome</keyword>
<proteinExistence type="predicted"/>
<name>A0ACB8FPX8_9SAUR</name>
<dbReference type="Proteomes" id="UP000827872">
    <property type="component" value="Linkage Group LG06"/>
</dbReference>
<organism evidence="1 2">
    <name type="scientific">Sphaerodactylus townsendi</name>
    <dbReference type="NCBI Taxonomy" id="933632"/>
    <lineage>
        <taxon>Eukaryota</taxon>
        <taxon>Metazoa</taxon>
        <taxon>Chordata</taxon>
        <taxon>Craniata</taxon>
        <taxon>Vertebrata</taxon>
        <taxon>Euteleostomi</taxon>
        <taxon>Lepidosauria</taxon>
        <taxon>Squamata</taxon>
        <taxon>Bifurcata</taxon>
        <taxon>Gekkota</taxon>
        <taxon>Sphaerodactylidae</taxon>
        <taxon>Sphaerodactylus</taxon>
    </lineage>
</organism>
<accession>A0ACB8FPX8</accession>
<dbReference type="EMBL" id="CM037619">
    <property type="protein sequence ID" value="KAH8007005.1"/>
    <property type="molecule type" value="Genomic_DNA"/>
</dbReference>
<evidence type="ECO:0000313" key="2">
    <source>
        <dbReference type="Proteomes" id="UP000827872"/>
    </source>
</evidence>